<dbReference type="AlphaFoldDB" id="A0A3L8PW32"/>
<comment type="caution">
    <text evidence="2">The sequence shown here is derived from an EMBL/GenBank/DDBJ whole genome shotgun (WGS) entry which is preliminary data.</text>
</comment>
<feature type="signal peptide" evidence="1">
    <location>
        <begin position="1"/>
        <end position="21"/>
    </location>
</feature>
<keyword evidence="1" id="KW-0732">Signal</keyword>
<evidence type="ECO:0000313" key="2">
    <source>
        <dbReference type="EMBL" id="RLV59546.1"/>
    </source>
</evidence>
<evidence type="ECO:0000256" key="1">
    <source>
        <dbReference type="SAM" id="SignalP"/>
    </source>
</evidence>
<proteinExistence type="predicted"/>
<keyword evidence="3" id="KW-1185">Reference proteome</keyword>
<reference evidence="2 3" key="1">
    <citation type="submission" date="2018-09" db="EMBL/GenBank/DDBJ databases">
        <title>Phylogeny of the Shewanellaceae, and recommendation for two new genera, Pseudoshewanella and Parashewanella.</title>
        <authorList>
            <person name="Wang G."/>
        </authorList>
    </citation>
    <scope>NUCLEOTIDE SEQUENCE [LARGE SCALE GENOMIC DNA]</scope>
    <source>
        <strain evidence="2 3">C51</strain>
    </source>
</reference>
<feature type="chain" id="PRO_5018295996" evidence="1">
    <location>
        <begin position="22"/>
        <end position="68"/>
    </location>
</feature>
<protein>
    <submittedName>
        <fullName evidence="2">Uncharacterized protein</fullName>
    </submittedName>
</protein>
<sequence>MKTSPSLFFMVIFCCSSCALAEEYKPEQNYQAGDVVSFHGQSYKASIETFIPLALFRHNLILGKNMNR</sequence>
<accession>A0A3L8PW32</accession>
<dbReference type="OrthoDB" id="6708205at2"/>
<dbReference type="EMBL" id="QZEI01000031">
    <property type="protein sequence ID" value="RLV59546.1"/>
    <property type="molecule type" value="Genomic_DNA"/>
</dbReference>
<name>A0A3L8PW32_9GAMM</name>
<evidence type="ECO:0000313" key="3">
    <source>
        <dbReference type="Proteomes" id="UP000281474"/>
    </source>
</evidence>
<dbReference type="Proteomes" id="UP000281474">
    <property type="component" value="Unassembled WGS sequence"/>
</dbReference>
<dbReference type="Gene3D" id="2.10.10.20">
    <property type="entry name" value="Carbohydrate-binding module superfamily 5/12"/>
    <property type="match status" value="1"/>
</dbReference>
<gene>
    <name evidence="2" type="ORF">D5018_11365</name>
</gene>
<organism evidence="2 3">
    <name type="scientific">Parashewanella curva</name>
    <dbReference type="NCBI Taxonomy" id="2338552"/>
    <lineage>
        <taxon>Bacteria</taxon>
        <taxon>Pseudomonadati</taxon>
        <taxon>Pseudomonadota</taxon>
        <taxon>Gammaproteobacteria</taxon>
        <taxon>Alteromonadales</taxon>
        <taxon>Shewanellaceae</taxon>
        <taxon>Parashewanella</taxon>
    </lineage>
</organism>